<dbReference type="EMBL" id="QYZD01000035">
    <property type="protein sequence ID" value="RJG20507.1"/>
    <property type="molecule type" value="Genomic_DNA"/>
</dbReference>
<keyword evidence="2" id="KW-0472">Membrane</keyword>
<evidence type="ECO:0000313" key="3">
    <source>
        <dbReference type="EMBL" id="RJG20507.1"/>
    </source>
</evidence>
<reference evidence="3 4" key="1">
    <citation type="submission" date="2018-09" db="EMBL/GenBank/DDBJ databases">
        <title>Paenibacillus SK2017-BO5.</title>
        <authorList>
            <person name="Piskunova J.V."/>
            <person name="Dubiley S.A."/>
            <person name="Severinov K.V."/>
        </authorList>
    </citation>
    <scope>NUCLEOTIDE SEQUENCE [LARGE SCALE GENOMIC DNA]</scope>
    <source>
        <strain evidence="3 4">BO5</strain>
    </source>
</reference>
<dbReference type="OrthoDB" id="1910844at2"/>
<protein>
    <submittedName>
        <fullName evidence="3">Uncharacterized protein</fullName>
    </submittedName>
</protein>
<gene>
    <name evidence="3" type="ORF">DQX05_25045</name>
</gene>
<proteinExistence type="predicted"/>
<evidence type="ECO:0000256" key="1">
    <source>
        <dbReference type="SAM" id="MobiDB-lite"/>
    </source>
</evidence>
<name>A0A3A3GFF5_PANTH</name>
<feature type="region of interest" description="Disordered" evidence="1">
    <location>
        <begin position="89"/>
        <end position="120"/>
    </location>
</feature>
<sequence>MRKKKIPILSMVLYALAGLLMLYTAWSASHSYGYISEMIAMNQLVASENRYEIVNFFMTNCAQYMLFAVILFTLGWILHMNPSLHAGTLTTGKQAASSGGKRKNEADEDDFDTWFQNNDN</sequence>
<evidence type="ECO:0000256" key="2">
    <source>
        <dbReference type="SAM" id="Phobius"/>
    </source>
</evidence>
<evidence type="ECO:0000313" key="4">
    <source>
        <dbReference type="Proteomes" id="UP000266177"/>
    </source>
</evidence>
<keyword evidence="2" id="KW-0812">Transmembrane</keyword>
<organism evidence="3 4">
    <name type="scientific">Paenibacillus thiaminolyticus</name>
    <name type="common">Bacillus thiaminolyticus</name>
    <dbReference type="NCBI Taxonomy" id="49283"/>
    <lineage>
        <taxon>Bacteria</taxon>
        <taxon>Bacillati</taxon>
        <taxon>Bacillota</taxon>
        <taxon>Bacilli</taxon>
        <taxon>Bacillales</taxon>
        <taxon>Paenibacillaceae</taxon>
        <taxon>Paenibacillus</taxon>
    </lineage>
</organism>
<keyword evidence="2" id="KW-1133">Transmembrane helix</keyword>
<dbReference type="Proteomes" id="UP000266177">
    <property type="component" value="Unassembled WGS sequence"/>
</dbReference>
<comment type="caution">
    <text evidence="3">The sequence shown here is derived from an EMBL/GenBank/DDBJ whole genome shotgun (WGS) entry which is preliminary data.</text>
</comment>
<feature type="transmembrane region" description="Helical" evidence="2">
    <location>
        <begin position="53"/>
        <end position="78"/>
    </location>
</feature>
<dbReference type="RefSeq" id="WP_119796074.1">
    <property type="nucleotide sequence ID" value="NZ_QYZD01000035.1"/>
</dbReference>
<dbReference type="AlphaFoldDB" id="A0A3A3GFF5"/>
<accession>A0A3A3GFF5</accession>